<feature type="compositionally biased region" description="Low complexity" evidence="1">
    <location>
        <begin position="89"/>
        <end position="98"/>
    </location>
</feature>
<feature type="compositionally biased region" description="Basic and acidic residues" evidence="1">
    <location>
        <begin position="107"/>
        <end position="142"/>
    </location>
</feature>
<protein>
    <submittedName>
        <fullName evidence="2">Signal transduction histidine kinase CheA</fullName>
        <ecNumber evidence="2">2.7.3.-</ecNumber>
    </submittedName>
</protein>
<keyword evidence="2" id="KW-0808">Transferase</keyword>
<dbReference type="AlphaFoldDB" id="A0A6J4U3I8"/>
<evidence type="ECO:0000256" key="1">
    <source>
        <dbReference type="SAM" id="MobiDB-lite"/>
    </source>
</evidence>
<feature type="non-terminal residue" evidence="2">
    <location>
        <position position="187"/>
    </location>
</feature>
<name>A0A6J4U3I8_9ACTN</name>
<accession>A0A6J4U3I8</accession>
<reference evidence="2" key="1">
    <citation type="submission" date="2020-02" db="EMBL/GenBank/DDBJ databases">
        <authorList>
            <person name="Meier V. D."/>
        </authorList>
    </citation>
    <scope>NUCLEOTIDE SEQUENCE</scope>
    <source>
        <strain evidence="2">AVDCRST_MAG85</strain>
    </source>
</reference>
<gene>
    <name evidence="2" type="ORF">AVDCRST_MAG85-4256</name>
</gene>
<feature type="region of interest" description="Disordered" evidence="1">
    <location>
        <begin position="1"/>
        <end position="24"/>
    </location>
</feature>
<evidence type="ECO:0000313" key="2">
    <source>
        <dbReference type="EMBL" id="CAA9537411.1"/>
    </source>
</evidence>
<dbReference type="EC" id="2.7.3.-" evidence="2"/>
<feature type="region of interest" description="Disordered" evidence="1">
    <location>
        <begin position="65"/>
        <end position="187"/>
    </location>
</feature>
<organism evidence="2">
    <name type="scientific">uncultured Solirubrobacteraceae bacterium</name>
    <dbReference type="NCBI Taxonomy" id="1162706"/>
    <lineage>
        <taxon>Bacteria</taxon>
        <taxon>Bacillati</taxon>
        <taxon>Actinomycetota</taxon>
        <taxon>Thermoleophilia</taxon>
        <taxon>Solirubrobacterales</taxon>
        <taxon>Solirubrobacteraceae</taxon>
        <taxon>environmental samples</taxon>
    </lineage>
</organism>
<dbReference type="GO" id="GO:0016301">
    <property type="term" value="F:kinase activity"/>
    <property type="evidence" value="ECO:0007669"/>
    <property type="project" value="UniProtKB-KW"/>
</dbReference>
<keyword evidence="2" id="KW-0418">Kinase</keyword>
<sequence length="187" mass="21330">GRQQGPGRSRLRRRGRRLRRGDDRPRLEVERLGRRERADAGVAVGSRHERFWRRLGRRRLVVRRAGGASVAHRLQLPPPAPRRRDPRGPRGARPLLGRVLGGRRDRRQPEDRQADAAPHDASGDRDRARDRGAGNERPDVRLRPRPARGPEGRCPSPPRRRDAAARRGRPRRRQPLGRPAPRADPAL</sequence>
<dbReference type="EMBL" id="CADCVT010000485">
    <property type="protein sequence ID" value="CAA9537411.1"/>
    <property type="molecule type" value="Genomic_DNA"/>
</dbReference>
<feature type="compositionally biased region" description="Basic residues" evidence="1">
    <location>
        <begin position="9"/>
        <end position="19"/>
    </location>
</feature>
<feature type="non-terminal residue" evidence="2">
    <location>
        <position position="1"/>
    </location>
</feature>
<feature type="compositionally biased region" description="Basic residues" evidence="1">
    <location>
        <begin position="166"/>
        <end position="175"/>
    </location>
</feature>
<proteinExistence type="predicted"/>